<reference evidence="2" key="2">
    <citation type="submission" date="2013-04" db="EMBL/GenBank/DDBJ databases">
        <title>Bisphenol A degrading Sphingobium sp. strain BiD32.</title>
        <authorList>
            <person name="Nielsen J.L."/>
            <person name="Zhou N.A."/>
            <person name="Kjeldal H."/>
        </authorList>
    </citation>
    <scope>NUCLEOTIDE SEQUENCE [LARGE SCALE GENOMIC DNA]</scope>
    <source>
        <strain evidence="2">BiD32</strain>
    </source>
</reference>
<protein>
    <submittedName>
        <fullName evidence="1">Uncharacterized protein</fullName>
    </submittedName>
</protein>
<reference evidence="1 2" key="1">
    <citation type="submission" date="2013-03" db="EMBL/GenBank/DDBJ databases">
        <authorList>
            <person name="Le V."/>
        </authorList>
    </citation>
    <scope>NUCLEOTIDE SEQUENCE [LARGE SCALE GENOMIC DNA]</scope>
    <source>
        <strain evidence="1 2">BiD32</strain>
    </source>
</reference>
<accession>N1MI65</accession>
<keyword evidence="2" id="KW-1185">Reference proteome</keyword>
<sequence length="48" mass="5051">MAAPAPNSGVAEGGNEDGMLEFLRNGIARCSVSKSSVLDGLIVRAWRF</sequence>
<dbReference type="AlphaFoldDB" id="N1MI65"/>
<organism evidence="1 2">
    <name type="scientific">Sphingobium indicum BiD32</name>
    <dbReference type="NCBI Taxonomy" id="1301087"/>
    <lineage>
        <taxon>Bacteria</taxon>
        <taxon>Pseudomonadati</taxon>
        <taxon>Pseudomonadota</taxon>
        <taxon>Alphaproteobacteria</taxon>
        <taxon>Sphingomonadales</taxon>
        <taxon>Sphingomonadaceae</taxon>
        <taxon>Sphingobium</taxon>
    </lineage>
</organism>
<comment type="caution">
    <text evidence="1">The sequence shown here is derived from an EMBL/GenBank/DDBJ whole genome shotgun (WGS) entry which is preliminary data.</text>
</comment>
<name>N1MI65_9SPHN</name>
<gene>
    <name evidence="1" type="ORF">EBBID32_12590</name>
</gene>
<evidence type="ECO:0000313" key="1">
    <source>
        <dbReference type="EMBL" id="CCW16920.1"/>
    </source>
</evidence>
<proteinExistence type="predicted"/>
<evidence type="ECO:0000313" key="2">
    <source>
        <dbReference type="Proteomes" id="UP000013201"/>
    </source>
</evidence>
<dbReference type="EMBL" id="CAVK010000060">
    <property type="protein sequence ID" value="CCW16920.1"/>
    <property type="molecule type" value="Genomic_DNA"/>
</dbReference>
<dbReference type="Proteomes" id="UP000013201">
    <property type="component" value="Unassembled WGS sequence"/>
</dbReference>